<feature type="domain" description="Protein kinase" evidence="7">
    <location>
        <begin position="71"/>
        <end position="286"/>
    </location>
</feature>
<keyword evidence="4" id="KW-0418">Kinase</keyword>
<feature type="binding site" evidence="6">
    <location>
        <position position="100"/>
    </location>
    <ligand>
        <name>ATP</name>
        <dbReference type="ChEBI" id="CHEBI:30616"/>
    </ligand>
</feature>
<evidence type="ECO:0000256" key="3">
    <source>
        <dbReference type="ARBA" id="ARBA00022741"/>
    </source>
</evidence>
<evidence type="ECO:0000313" key="9">
    <source>
        <dbReference type="Proteomes" id="UP001189429"/>
    </source>
</evidence>
<evidence type="ECO:0000256" key="6">
    <source>
        <dbReference type="PROSITE-ProRule" id="PRU10141"/>
    </source>
</evidence>
<keyword evidence="5 6" id="KW-0067">ATP-binding</keyword>
<accession>A0ABN9TRR7</accession>
<evidence type="ECO:0000256" key="2">
    <source>
        <dbReference type="ARBA" id="ARBA00022679"/>
    </source>
</evidence>
<protein>
    <recommendedName>
        <fullName evidence="7">Protein kinase domain-containing protein</fullName>
    </recommendedName>
</protein>
<evidence type="ECO:0000256" key="5">
    <source>
        <dbReference type="ARBA" id="ARBA00022840"/>
    </source>
</evidence>
<evidence type="ECO:0000256" key="1">
    <source>
        <dbReference type="ARBA" id="ARBA00022527"/>
    </source>
</evidence>
<dbReference type="PROSITE" id="PS50011">
    <property type="entry name" value="PROTEIN_KINASE_DOM"/>
    <property type="match status" value="1"/>
</dbReference>
<evidence type="ECO:0000313" key="8">
    <source>
        <dbReference type="EMBL" id="CAK0848662.1"/>
    </source>
</evidence>
<proteinExistence type="predicted"/>
<dbReference type="InterPro" id="IPR000719">
    <property type="entry name" value="Prot_kinase_dom"/>
</dbReference>
<evidence type="ECO:0000259" key="7">
    <source>
        <dbReference type="PROSITE" id="PS50011"/>
    </source>
</evidence>
<dbReference type="Pfam" id="PF00069">
    <property type="entry name" value="Pkinase"/>
    <property type="match status" value="1"/>
</dbReference>
<keyword evidence="9" id="KW-1185">Reference proteome</keyword>
<dbReference type="Proteomes" id="UP001189429">
    <property type="component" value="Unassembled WGS sequence"/>
</dbReference>
<dbReference type="PROSITE" id="PS00107">
    <property type="entry name" value="PROTEIN_KINASE_ATP"/>
    <property type="match status" value="1"/>
</dbReference>
<organism evidence="8 9">
    <name type="scientific">Prorocentrum cordatum</name>
    <dbReference type="NCBI Taxonomy" id="2364126"/>
    <lineage>
        <taxon>Eukaryota</taxon>
        <taxon>Sar</taxon>
        <taxon>Alveolata</taxon>
        <taxon>Dinophyceae</taxon>
        <taxon>Prorocentrales</taxon>
        <taxon>Prorocentraceae</taxon>
        <taxon>Prorocentrum</taxon>
    </lineage>
</organism>
<dbReference type="SUPFAM" id="SSF56112">
    <property type="entry name" value="Protein kinase-like (PK-like)"/>
    <property type="match status" value="1"/>
</dbReference>
<keyword evidence="2" id="KW-0808">Transferase</keyword>
<dbReference type="EMBL" id="CAUYUJ010014998">
    <property type="protein sequence ID" value="CAK0848662.1"/>
    <property type="molecule type" value="Genomic_DNA"/>
</dbReference>
<gene>
    <name evidence="8" type="ORF">PCOR1329_LOCUS41554</name>
</gene>
<comment type="caution">
    <text evidence="8">The sequence shown here is derived from an EMBL/GenBank/DDBJ whole genome shotgun (WGS) entry which is preliminary data.</text>
</comment>
<dbReference type="Gene3D" id="1.10.510.10">
    <property type="entry name" value="Transferase(Phosphotransferase) domain 1"/>
    <property type="match status" value="1"/>
</dbReference>
<keyword evidence="1" id="KW-0723">Serine/threonine-protein kinase</keyword>
<feature type="non-terminal residue" evidence="8">
    <location>
        <position position="1"/>
    </location>
</feature>
<dbReference type="Gene3D" id="3.30.200.20">
    <property type="entry name" value="Phosphorylase Kinase, domain 1"/>
    <property type="match status" value="1"/>
</dbReference>
<reference evidence="8" key="1">
    <citation type="submission" date="2023-10" db="EMBL/GenBank/DDBJ databases">
        <authorList>
            <person name="Chen Y."/>
            <person name="Shah S."/>
            <person name="Dougan E. K."/>
            <person name="Thang M."/>
            <person name="Chan C."/>
        </authorList>
    </citation>
    <scope>NUCLEOTIDE SEQUENCE [LARGE SCALE GENOMIC DNA]</scope>
</reference>
<dbReference type="InterPro" id="IPR017441">
    <property type="entry name" value="Protein_kinase_ATP_BS"/>
</dbReference>
<keyword evidence="3 6" id="KW-0547">Nucleotide-binding</keyword>
<dbReference type="PANTHER" id="PTHR24353:SF37">
    <property type="entry name" value="CAMP-DEPENDENT PROTEIN KINASE CATALYTIC SUBUNIT PRKX"/>
    <property type="match status" value="1"/>
</dbReference>
<dbReference type="InterPro" id="IPR011009">
    <property type="entry name" value="Kinase-like_dom_sf"/>
</dbReference>
<dbReference type="SMART" id="SM00220">
    <property type="entry name" value="S_TKc"/>
    <property type="match status" value="1"/>
</dbReference>
<dbReference type="PANTHER" id="PTHR24353">
    <property type="entry name" value="CYCLIC NUCLEOTIDE-DEPENDENT PROTEIN KINASE"/>
    <property type="match status" value="1"/>
</dbReference>
<name>A0ABN9TRR7_9DINO</name>
<sequence>VCRAVREGECLGAPALALEGLRPLAARAGAGGAELLRLERHDFEQLLPRRLREELAQQFQLQGSPVELQDLRHVRVIGSGAFGSVRCVEHRMTRFRYALKRVKLVDGQVPVLVARERDLLSEADHPFILRMAGAFDTEWGAYLLTELLTGGELLAALDAVGRVLTRQEAQFYAGSLILALEFLHEANIVFRDLKPENVMLDTHGYLRLIDFGIAKKLPEGTCRTFTIIGSFHFMAPEVARGKGYGTEVDVWSLGVMLFEFVCGILPFGRELPANSGQQILRAAQER</sequence>
<evidence type="ECO:0000256" key="4">
    <source>
        <dbReference type="ARBA" id="ARBA00022777"/>
    </source>
</evidence>